<keyword evidence="4" id="KW-1185">Reference proteome</keyword>
<dbReference type="OrthoDB" id="9797274at2"/>
<dbReference type="Pfam" id="PF04471">
    <property type="entry name" value="Mrr_cat"/>
    <property type="match status" value="1"/>
</dbReference>
<gene>
    <name evidence="3" type="ORF">ASU35_13875</name>
</gene>
<keyword evidence="1" id="KW-1133">Transmembrane helix</keyword>
<name>A0A0V8QCA0_9FIRM</name>
<dbReference type="RefSeq" id="WP_058353577.1">
    <property type="nucleotide sequence ID" value="NZ_CABMMD010000182.1"/>
</dbReference>
<comment type="caution">
    <text evidence="3">The sequence shown here is derived from an EMBL/GenBank/DDBJ whole genome shotgun (WGS) entry which is preliminary data.</text>
</comment>
<dbReference type="PANTHER" id="PTHR30015">
    <property type="entry name" value="MRR RESTRICTION SYSTEM PROTEIN"/>
    <property type="match status" value="1"/>
</dbReference>
<proteinExistence type="predicted"/>
<evidence type="ECO:0000259" key="2">
    <source>
        <dbReference type="Pfam" id="PF04471"/>
    </source>
</evidence>
<dbReference type="Proteomes" id="UP000054874">
    <property type="component" value="Unassembled WGS sequence"/>
</dbReference>
<dbReference type="InterPro" id="IPR011335">
    <property type="entry name" value="Restrct_endonuc-II-like"/>
</dbReference>
<feature type="domain" description="Restriction endonuclease type IV Mrr" evidence="2">
    <location>
        <begin position="65"/>
        <end position="174"/>
    </location>
</feature>
<dbReference type="InterPro" id="IPR007560">
    <property type="entry name" value="Restrct_endonuc_IV_Mrr"/>
</dbReference>
<dbReference type="AlphaFoldDB" id="A0A0V8QCA0"/>
<evidence type="ECO:0000313" key="4">
    <source>
        <dbReference type="Proteomes" id="UP000054874"/>
    </source>
</evidence>
<keyword evidence="1" id="KW-0472">Membrane</keyword>
<dbReference type="GO" id="GO:0015666">
    <property type="term" value="F:restriction endodeoxyribonuclease activity"/>
    <property type="evidence" value="ECO:0007669"/>
    <property type="project" value="TreeGrafter"/>
</dbReference>
<sequence length="197" mass="23060">MKYYIKRTVFTIAEALVLTFLLFLFFRNYNPVYLFVFVLILLLFLRWLFHKLILWKVLHFSIHRIDKMTGQEFEEFLKIHFEHMGFLAKTTKTSNDYGADLILQKKNLTIAVQAKRYQANIGVKAVQEVIGSMAYYQAQKGLVVTNSTFTRNAEALALANNVILWDRDVLVRLLSGEPMTGYINELLEPPEKLLRNY</sequence>
<evidence type="ECO:0000256" key="1">
    <source>
        <dbReference type="SAM" id="Phobius"/>
    </source>
</evidence>
<protein>
    <recommendedName>
        <fullName evidence="2">Restriction endonuclease type IV Mrr domain-containing protein</fullName>
    </recommendedName>
</protein>
<organism evidence="3 4">
    <name type="scientific">Acetivibrio ethanolgignens</name>
    <dbReference type="NCBI Taxonomy" id="290052"/>
    <lineage>
        <taxon>Bacteria</taxon>
        <taxon>Bacillati</taxon>
        <taxon>Bacillota</taxon>
        <taxon>Clostridia</taxon>
        <taxon>Eubacteriales</taxon>
        <taxon>Oscillospiraceae</taxon>
        <taxon>Acetivibrio</taxon>
    </lineage>
</organism>
<feature type="transmembrane region" description="Helical" evidence="1">
    <location>
        <begin position="7"/>
        <end position="26"/>
    </location>
</feature>
<dbReference type="GO" id="GO:0003677">
    <property type="term" value="F:DNA binding"/>
    <property type="evidence" value="ECO:0007669"/>
    <property type="project" value="InterPro"/>
</dbReference>
<reference evidence="3 4" key="1">
    <citation type="submission" date="2015-11" db="EMBL/GenBank/DDBJ databases">
        <title>Butyribacter intestini gen. nov., sp. nov., a butyric acid-producing bacterium of the family Lachnospiraceae isolated from the human faeces.</title>
        <authorList>
            <person name="Zou Y."/>
            <person name="Xue W."/>
            <person name="Luo G."/>
            <person name="Lv M."/>
        </authorList>
    </citation>
    <scope>NUCLEOTIDE SEQUENCE [LARGE SCALE GENOMIC DNA]</scope>
    <source>
        <strain evidence="3 4">ACET-33324</strain>
    </source>
</reference>
<dbReference type="Gene3D" id="3.40.1350.10">
    <property type="match status" value="1"/>
</dbReference>
<dbReference type="EMBL" id="LNAM01000182">
    <property type="protein sequence ID" value="KSV58197.1"/>
    <property type="molecule type" value="Genomic_DNA"/>
</dbReference>
<dbReference type="InterPro" id="IPR052906">
    <property type="entry name" value="Type_IV_Methyl-Rstrct_Enzyme"/>
</dbReference>
<dbReference type="SUPFAM" id="SSF52980">
    <property type="entry name" value="Restriction endonuclease-like"/>
    <property type="match status" value="1"/>
</dbReference>
<dbReference type="GO" id="GO:0009307">
    <property type="term" value="P:DNA restriction-modification system"/>
    <property type="evidence" value="ECO:0007669"/>
    <property type="project" value="InterPro"/>
</dbReference>
<feature type="transmembrane region" description="Helical" evidence="1">
    <location>
        <begin position="32"/>
        <end position="49"/>
    </location>
</feature>
<dbReference type="PANTHER" id="PTHR30015:SF6">
    <property type="entry name" value="SLL1429 PROTEIN"/>
    <property type="match status" value="1"/>
</dbReference>
<dbReference type="InterPro" id="IPR011856">
    <property type="entry name" value="tRNA_endonuc-like_dom_sf"/>
</dbReference>
<evidence type="ECO:0000313" key="3">
    <source>
        <dbReference type="EMBL" id="KSV58197.1"/>
    </source>
</evidence>
<accession>A0A0V8QCA0</accession>
<keyword evidence="1" id="KW-0812">Transmembrane</keyword>